<reference evidence="1 2" key="1">
    <citation type="journal article" date="2020" name="Cell">
        <title>Large-Scale Comparative Analyses of Tick Genomes Elucidate Their Genetic Diversity and Vector Capacities.</title>
        <authorList>
            <consortium name="Tick Genome and Microbiome Consortium (TIGMIC)"/>
            <person name="Jia N."/>
            <person name="Wang J."/>
            <person name="Shi W."/>
            <person name="Du L."/>
            <person name="Sun Y."/>
            <person name="Zhan W."/>
            <person name="Jiang J.F."/>
            <person name="Wang Q."/>
            <person name="Zhang B."/>
            <person name="Ji P."/>
            <person name="Bell-Sakyi L."/>
            <person name="Cui X.M."/>
            <person name="Yuan T.T."/>
            <person name="Jiang B.G."/>
            <person name="Yang W.F."/>
            <person name="Lam T.T."/>
            <person name="Chang Q.C."/>
            <person name="Ding S.J."/>
            <person name="Wang X.J."/>
            <person name="Zhu J.G."/>
            <person name="Ruan X.D."/>
            <person name="Zhao L."/>
            <person name="Wei J.T."/>
            <person name="Ye R.Z."/>
            <person name="Que T.C."/>
            <person name="Du C.H."/>
            <person name="Zhou Y.H."/>
            <person name="Cheng J.X."/>
            <person name="Dai P.F."/>
            <person name="Guo W.B."/>
            <person name="Han X.H."/>
            <person name="Huang E.J."/>
            <person name="Li L.F."/>
            <person name="Wei W."/>
            <person name="Gao Y.C."/>
            <person name="Liu J.Z."/>
            <person name="Shao H.Z."/>
            <person name="Wang X."/>
            <person name="Wang C.C."/>
            <person name="Yang T.C."/>
            <person name="Huo Q.B."/>
            <person name="Li W."/>
            <person name="Chen H.Y."/>
            <person name="Chen S.E."/>
            <person name="Zhou L.G."/>
            <person name="Ni X.B."/>
            <person name="Tian J.H."/>
            <person name="Sheng Y."/>
            <person name="Liu T."/>
            <person name="Pan Y.S."/>
            <person name="Xia L.Y."/>
            <person name="Li J."/>
            <person name="Zhao F."/>
            <person name="Cao W.C."/>
        </authorList>
    </citation>
    <scope>NUCLEOTIDE SEQUENCE [LARGE SCALE GENOMIC DNA]</scope>
    <source>
        <strain evidence="1">Iper-2018</strain>
    </source>
</reference>
<comment type="caution">
    <text evidence="1">The sequence shown here is derived from an EMBL/GenBank/DDBJ whole genome shotgun (WGS) entry which is preliminary data.</text>
</comment>
<dbReference type="Proteomes" id="UP000805193">
    <property type="component" value="Unassembled WGS sequence"/>
</dbReference>
<protein>
    <submittedName>
        <fullName evidence="1">Uncharacterized protein</fullName>
    </submittedName>
</protein>
<keyword evidence="2" id="KW-1185">Reference proteome</keyword>
<proteinExistence type="predicted"/>
<evidence type="ECO:0000313" key="1">
    <source>
        <dbReference type="EMBL" id="KAG0437919.1"/>
    </source>
</evidence>
<accession>A0AC60QNW1</accession>
<evidence type="ECO:0000313" key="2">
    <source>
        <dbReference type="Proteomes" id="UP000805193"/>
    </source>
</evidence>
<sequence length="129" mass="14685">MDPKQDLPNECMQLNPYTEGISKEEEWIPAPARFDLDEHRTGVRLCITTACGTESDERDDAADRDKQQVRPPEASKDAPPFAPQSRPGEVPCPRSPQFLLQPRLPFLPLPRQPPPLPLQFCLQLRLQFL</sequence>
<organism evidence="1 2">
    <name type="scientific">Ixodes persulcatus</name>
    <name type="common">Taiga tick</name>
    <dbReference type="NCBI Taxonomy" id="34615"/>
    <lineage>
        <taxon>Eukaryota</taxon>
        <taxon>Metazoa</taxon>
        <taxon>Ecdysozoa</taxon>
        <taxon>Arthropoda</taxon>
        <taxon>Chelicerata</taxon>
        <taxon>Arachnida</taxon>
        <taxon>Acari</taxon>
        <taxon>Parasitiformes</taxon>
        <taxon>Ixodida</taxon>
        <taxon>Ixodoidea</taxon>
        <taxon>Ixodidae</taxon>
        <taxon>Ixodinae</taxon>
        <taxon>Ixodes</taxon>
    </lineage>
</organism>
<gene>
    <name evidence="1" type="ORF">HPB47_017224</name>
</gene>
<dbReference type="EMBL" id="JABSTQ010006107">
    <property type="protein sequence ID" value="KAG0437919.1"/>
    <property type="molecule type" value="Genomic_DNA"/>
</dbReference>
<name>A0AC60QNW1_IXOPE</name>